<dbReference type="InterPro" id="IPR016169">
    <property type="entry name" value="FAD-bd_PCMH_sub2"/>
</dbReference>
<evidence type="ECO:0000313" key="19">
    <source>
        <dbReference type="Proteomes" id="UP001564657"/>
    </source>
</evidence>
<dbReference type="InterPro" id="IPR016166">
    <property type="entry name" value="FAD-bd_PCMH"/>
</dbReference>
<evidence type="ECO:0000256" key="8">
    <source>
        <dbReference type="ARBA" id="ARBA00022827"/>
    </source>
</evidence>
<evidence type="ECO:0000259" key="17">
    <source>
        <dbReference type="PROSITE" id="PS51387"/>
    </source>
</evidence>
<evidence type="ECO:0000256" key="11">
    <source>
        <dbReference type="ARBA" id="ARBA00022984"/>
    </source>
</evidence>
<evidence type="ECO:0000256" key="2">
    <source>
        <dbReference type="ARBA" id="ARBA00003921"/>
    </source>
</evidence>
<keyword evidence="10 16" id="KW-0133">Cell shape</keyword>
<keyword evidence="7 16" id="KW-0285">Flavoprotein</keyword>
<dbReference type="InterPro" id="IPR006094">
    <property type="entry name" value="Oxid_FAD_bind_N"/>
</dbReference>
<dbReference type="NCBIfam" id="NF010480">
    <property type="entry name" value="PRK13905.1"/>
    <property type="match status" value="1"/>
</dbReference>
<evidence type="ECO:0000256" key="1">
    <source>
        <dbReference type="ARBA" id="ARBA00001974"/>
    </source>
</evidence>
<dbReference type="GO" id="GO:0008762">
    <property type="term" value="F:UDP-N-acetylmuramate dehydrogenase activity"/>
    <property type="evidence" value="ECO:0007669"/>
    <property type="project" value="UniProtKB-EC"/>
</dbReference>
<dbReference type="InterPro" id="IPR003170">
    <property type="entry name" value="MurB"/>
</dbReference>
<dbReference type="InterPro" id="IPR036318">
    <property type="entry name" value="FAD-bd_PCMH-like_sf"/>
</dbReference>
<dbReference type="Pfam" id="PF01565">
    <property type="entry name" value="FAD_binding_4"/>
    <property type="match status" value="1"/>
</dbReference>
<dbReference type="SUPFAM" id="SSF56194">
    <property type="entry name" value="Uridine diphospho-N-Acetylenolpyruvylglucosamine reductase, MurB, C-terminal domain"/>
    <property type="match status" value="1"/>
</dbReference>
<organism evidence="18 19">
    <name type="scientific">Clostridium moutaii</name>
    <dbReference type="NCBI Taxonomy" id="3240932"/>
    <lineage>
        <taxon>Bacteria</taxon>
        <taxon>Bacillati</taxon>
        <taxon>Bacillota</taxon>
        <taxon>Clostridia</taxon>
        <taxon>Eubacteriales</taxon>
        <taxon>Clostridiaceae</taxon>
        <taxon>Clostridium</taxon>
    </lineage>
</organism>
<dbReference type="PROSITE" id="PS51387">
    <property type="entry name" value="FAD_PCMH"/>
    <property type="match status" value="1"/>
</dbReference>
<reference evidence="18 19" key="1">
    <citation type="submission" date="2024-08" db="EMBL/GenBank/DDBJ databases">
        <title>Clostridium lapicellarii sp. nov., and Clostridium renhuaiense sp. nov., two species isolated from the mud in a fermentation cellar used for producing sauce-flavour Chinese liquors.</title>
        <authorList>
            <person name="Yang F."/>
            <person name="Wang H."/>
            <person name="Chen L.Q."/>
            <person name="Zhou N."/>
            <person name="Lu J.J."/>
            <person name="Pu X.X."/>
            <person name="Wan B."/>
            <person name="Wang L."/>
            <person name="Liu S.J."/>
        </authorList>
    </citation>
    <scope>NUCLEOTIDE SEQUENCE [LARGE SCALE GENOMIC DNA]</scope>
    <source>
        <strain evidence="18 19">MT-5</strain>
    </source>
</reference>
<gene>
    <name evidence="16 18" type="primary">murB</name>
    <name evidence="18" type="ORF">AB8U03_03015</name>
</gene>
<keyword evidence="11 16" id="KW-0573">Peptidoglycan synthesis</keyword>
<evidence type="ECO:0000256" key="7">
    <source>
        <dbReference type="ARBA" id="ARBA00022630"/>
    </source>
</evidence>
<evidence type="ECO:0000256" key="16">
    <source>
        <dbReference type="HAMAP-Rule" id="MF_00037"/>
    </source>
</evidence>
<dbReference type="PANTHER" id="PTHR21071">
    <property type="entry name" value="UDP-N-ACETYLENOLPYRUVOYLGLUCOSAMINE REDUCTASE"/>
    <property type="match status" value="1"/>
</dbReference>
<name>A0ABV4BK54_9CLOT</name>
<keyword evidence="6 16" id="KW-0132">Cell division</keyword>
<sequence>MNKFKNFAIKLEKILNEEDIKIDEPMKNHTSFKVGGPADILITPKSFQQVIDVINLCKEDSIPFFIMGNGSNLLVRDGGIRGIIIKLIKLNNIEVQGNKITSGSGTSLKKISTEALNNSLTGLEFACGIPGSVGGAVTMNAGAYNGEISNAIESAKIIDDCGEVKILNKEELKLGYRMSSILMYGYTVLEVNFNLKKGEYEKIKNRMDDLNRRRSEKQPLEYASAGSTFKRPVGHFAAKLIEDSGLKGENVGDAQVSQKHSGFIINRGNATARDILNLIGIVQRRVKEKFDVNLYTEVRIIGED</sequence>
<evidence type="ECO:0000256" key="12">
    <source>
        <dbReference type="ARBA" id="ARBA00023002"/>
    </source>
</evidence>
<dbReference type="Pfam" id="PF02873">
    <property type="entry name" value="MurB_C"/>
    <property type="match status" value="1"/>
</dbReference>
<feature type="active site" description="Proton donor" evidence="16">
    <location>
        <position position="227"/>
    </location>
</feature>
<keyword evidence="5 16" id="KW-0963">Cytoplasm</keyword>
<evidence type="ECO:0000256" key="4">
    <source>
        <dbReference type="ARBA" id="ARBA00004752"/>
    </source>
</evidence>
<evidence type="ECO:0000313" key="18">
    <source>
        <dbReference type="EMBL" id="MEY7999177.1"/>
    </source>
</evidence>
<dbReference type="HAMAP" id="MF_00037">
    <property type="entry name" value="MurB"/>
    <property type="match status" value="1"/>
</dbReference>
<feature type="active site" evidence="16">
    <location>
        <position position="297"/>
    </location>
</feature>
<dbReference type="RefSeq" id="WP_369703067.1">
    <property type="nucleotide sequence ID" value="NZ_JBGEWD010000002.1"/>
</dbReference>
<keyword evidence="8 16" id="KW-0274">FAD</keyword>
<evidence type="ECO:0000256" key="13">
    <source>
        <dbReference type="ARBA" id="ARBA00023306"/>
    </source>
</evidence>
<comment type="similarity">
    <text evidence="16">Belongs to the MurB family.</text>
</comment>
<dbReference type="SUPFAM" id="SSF56176">
    <property type="entry name" value="FAD-binding/transporter-associated domain-like"/>
    <property type="match status" value="1"/>
</dbReference>
<keyword evidence="14 16" id="KW-0961">Cell wall biogenesis/degradation</keyword>
<dbReference type="Gene3D" id="3.30.43.10">
    <property type="entry name" value="Uridine Diphospho-n-acetylenolpyruvylglucosamine Reductase, domain 2"/>
    <property type="match status" value="1"/>
</dbReference>
<keyword evidence="13 16" id="KW-0131">Cell cycle</keyword>
<dbReference type="Proteomes" id="UP001564657">
    <property type="component" value="Unassembled WGS sequence"/>
</dbReference>
<evidence type="ECO:0000256" key="9">
    <source>
        <dbReference type="ARBA" id="ARBA00022857"/>
    </source>
</evidence>
<comment type="pathway">
    <text evidence="4 16">Cell wall biogenesis; peptidoglycan biosynthesis.</text>
</comment>
<keyword evidence="9 16" id="KW-0521">NADP</keyword>
<dbReference type="Gene3D" id="3.30.465.10">
    <property type="match status" value="1"/>
</dbReference>
<dbReference type="InterPro" id="IPR016167">
    <property type="entry name" value="FAD-bd_PCMH_sub1"/>
</dbReference>
<dbReference type="EMBL" id="JBGEWD010000002">
    <property type="protein sequence ID" value="MEY7999177.1"/>
    <property type="molecule type" value="Genomic_DNA"/>
</dbReference>
<dbReference type="NCBIfam" id="TIGR00179">
    <property type="entry name" value="murB"/>
    <property type="match status" value="1"/>
</dbReference>
<evidence type="ECO:0000256" key="5">
    <source>
        <dbReference type="ARBA" id="ARBA00022490"/>
    </source>
</evidence>
<dbReference type="InterPro" id="IPR011601">
    <property type="entry name" value="MurB_C"/>
</dbReference>
<dbReference type="EC" id="1.3.1.98" evidence="16"/>
<evidence type="ECO:0000256" key="14">
    <source>
        <dbReference type="ARBA" id="ARBA00023316"/>
    </source>
</evidence>
<comment type="subcellular location">
    <subcellularLocation>
        <location evidence="3 16">Cytoplasm</location>
    </subcellularLocation>
</comment>
<feature type="domain" description="FAD-binding PCMH-type" evidence="17">
    <location>
        <begin position="33"/>
        <end position="198"/>
    </location>
</feature>
<feature type="active site" evidence="16">
    <location>
        <position position="177"/>
    </location>
</feature>
<evidence type="ECO:0000256" key="10">
    <source>
        <dbReference type="ARBA" id="ARBA00022960"/>
    </source>
</evidence>
<comment type="caution">
    <text evidence="18">The sequence shown here is derived from an EMBL/GenBank/DDBJ whole genome shotgun (WGS) entry which is preliminary data.</text>
</comment>
<accession>A0ABV4BK54</accession>
<evidence type="ECO:0000256" key="15">
    <source>
        <dbReference type="ARBA" id="ARBA00048914"/>
    </source>
</evidence>
<dbReference type="InterPro" id="IPR036635">
    <property type="entry name" value="MurB_C_sf"/>
</dbReference>
<dbReference type="Gene3D" id="3.90.78.10">
    <property type="entry name" value="UDP-N-acetylenolpyruvoylglucosamine reductase, C-terminal domain"/>
    <property type="match status" value="1"/>
</dbReference>
<dbReference type="PANTHER" id="PTHR21071:SF4">
    <property type="entry name" value="UDP-N-ACETYLENOLPYRUVOYLGLUCOSAMINE REDUCTASE"/>
    <property type="match status" value="1"/>
</dbReference>
<comment type="function">
    <text evidence="2 16">Cell wall formation.</text>
</comment>
<evidence type="ECO:0000256" key="3">
    <source>
        <dbReference type="ARBA" id="ARBA00004496"/>
    </source>
</evidence>
<comment type="cofactor">
    <cofactor evidence="1 16">
        <name>FAD</name>
        <dbReference type="ChEBI" id="CHEBI:57692"/>
    </cofactor>
</comment>
<evidence type="ECO:0000256" key="6">
    <source>
        <dbReference type="ARBA" id="ARBA00022618"/>
    </source>
</evidence>
<keyword evidence="19" id="KW-1185">Reference proteome</keyword>
<protein>
    <recommendedName>
        <fullName evidence="16">UDP-N-acetylenolpyruvoylglucosamine reductase</fullName>
        <ecNumber evidence="16">1.3.1.98</ecNumber>
    </recommendedName>
    <alternativeName>
        <fullName evidence="16">UDP-N-acetylmuramate dehydrogenase</fullName>
    </alternativeName>
</protein>
<comment type="catalytic activity">
    <reaction evidence="15 16">
        <text>UDP-N-acetyl-alpha-D-muramate + NADP(+) = UDP-N-acetyl-3-O-(1-carboxyvinyl)-alpha-D-glucosamine + NADPH + H(+)</text>
        <dbReference type="Rhea" id="RHEA:12248"/>
        <dbReference type="ChEBI" id="CHEBI:15378"/>
        <dbReference type="ChEBI" id="CHEBI:57783"/>
        <dbReference type="ChEBI" id="CHEBI:58349"/>
        <dbReference type="ChEBI" id="CHEBI:68483"/>
        <dbReference type="ChEBI" id="CHEBI:70757"/>
        <dbReference type="EC" id="1.3.1.98"/>
    </reaction>
</comment>
<proteinExistence type="inferred from homology"/>
<keyword evidence="12 16" id="KW-0560">Oxidoreductase</keyword>